<accession>A0ABP9KNA0</accession>
<dbReference type="Pfam" id="PF01494">
    <property type="entry name" value="FAD_binding_3"/>
    <property type="match status" value="1"/>
</dbReference>
<dbReference type="PANTHER" id="PTHR43004:SF19">
    <property type="entry name" value="BINDING MONOOXYGENASE, PUTATIVE (JCVI)-RELATED"/>
    <property type="match status" value="1"/>
</dbReference>
<evidence type="ECO:0000313" key="6">
    <source>
        <dbReference type="Proteomes" id="UP001500603"/>
    </source>
</evidence>
<dbReference type="Pfam" id="PF21274">
    <property type="entry name" value="Rng_hyd_C"/>
    <property type="match status" value="1"/>
</dbReference>
<dbReference type="Gene3D" id="3.50.50.60">
    <property type="entry name" value="FAD/NAD(P)-binding domain"/>
    <property type="match status" value="1"/>
</dbReference>
<dbReference type="GO" id="GO:0004497">
    <property type="term" value="F:monooxygenase activity"/>
    <property type="evidence" value="ECO:0007669"/>
    <property type="project" value="UniProtKB-KW"/>
</dbReference>
<dbReference type="PRINTS" id="PR00420">
    <property type="entry name" value="RNGMNOXGNASE"/>
</dbReference>
<keyword evidence="5" id="KW-0503">Monooxygenase</keyword>
<dbReference type="InterPro" id="IPR036188">
    <property type="entry name" value="FAD/NAD-bd_sf"/>
</dbReference>
<comment type="cofactor">
    <cofactor evidence="1">
        <name>FAD</name>
        <dbReference type="ChEBI" id="CHEBI:57692"/>
    </cofactor>
</comment>
<evidence type="ECO:0000256" key="1">
    <source>
        <dbReference type="ARBA" id="ARBA00001974"/>
    </source>
</evidence>
<evidence type="ECO:0000256" key="2">
    <source>
        <dbReference type="ARBA" id="ARBA00022630"/>
    </source>
</evidence>
<keyword evidence="6" id="KW-1185">Reference proteome</keyword>
<feature type="domain" description="FAD-binding" evidence="4">
    <location>
        <begin position="12"/>
        <end position="365"/>
    </location>
</feature>
<dbReference type="Proteomes" id="UP001500603">
    <property type="component" value="Unassembled WGS sequence"/>
</dbReference>
<gene>
    <name evidence="5" type="ORF">GCM10023318_40270</name>
</gene>
<name>A0ABP9KNA0_9NOCA</name>
<proteinExistence type="predicted"/>
<dbReference type="SUPFAM" id="SSF51905">
    <property type="entry name" value="FAD/NAD(P)-binding domain"/>
    <property type="match status" value="1"/>
</dbReference>
<keyword evidence="2" id="KW-0285">Flavoprotein</keyword>
<organism evidence="5 6">
    <name type="scientific">Nocardia callitridis</name>
    <dbReference type="NCBI Taxonomy" id="648753"/>
    <lineage>
        <taxon>Bacteria</taxon>
        <taxon>Bacillati</taxon>
        <taxon>Actinomycetota</taxon>
        <taxon>Actinomycetes</taxon>
        <taxon>Mycobacteriales</taxon>
        <taxon>Nocardiaceae</taxon>
        <taxon>Nocardia</taxon>
    </lineage>
</organism>
<evidence type="ECO:0000313" key="5">
    <source>
        <dbReference type="EMBL" id="GAA5059589.1"/>
    </source>
</evidence>
<evidence type="ECO:0000259" key="4">
    <source>
        <dbReference type="Pfam" id="PF01494"/>
    </source>
</evidence>
<keyword evidence="5" id="KW-0560">Oxidoreductase</keyword>
<dbReference type="PANTHER" id="PTHR43004">
    <property type="entry name" value="TRK SYSTEM POTASSIUM UPTAKE PROTEIN"/>
    <property type="match status" value="1"/>
</dbReference>
<comment type="caution">
    <text evidence="5">The sequence shown here is derived from an EMBL/GenBank/DDBJ whole genome shotgun (WGS) entry which is preliminary data.</text>
</comment>
<dbReference type="InterPro" id="IPR050641">
    <property type="entry name" value="RIFMO-like"/>
</dbReference>
<evidence type="ECO:0000256" key="3">
    <source>
        <dbReference type="ARBA" id="ARBA00022827"/>
    </source>
</evidence>
<reference evidence="6" key="1">
    <citation type="journal article" date="2019" name="Int. J. Syst. Evol. Microbiol.">
        <title>The Global Catalogue of Microorganisms (GCM) 10K type strain sequencing project: providing services to taxonomists for standard genome sequencing and annotation.</title>
        <authorList>
            <consortium name="The Broad Institute Genomics Platform"/>
            <consortium name="The Broad Institute Genome Sequencing Center for Infectious Disease"/>
            <person name="Wu L."/>
            <person name="Ma J."/>
        </authorList>
    </citation>
    <scope>NUCLEOTIDE SEQUENCE [LARGE SCALE GENOMIC DNA]</scope>
    <source>
        <strain evidence="6">JCM 18298</strain>
    </source>
</reference>
<dbReference type="Gene3D" id="3.40.30.120">
    <property type="match status" value="1"/>
</dbReference>
<dbReference type="RefSeq" id="WP_345497080.1">
    <property type="nucleotide sequence ID" value="NZ_BAABJM010000003.1"/>
</dbReference>
<sequence length="517" mass="55694">MPENLSTPASSVDIVIAGAGPNGLWLAIELALAGVRPIVLDPLPGPNPEPKANGMVGQVIRLLDMRGLYHELGGAPGPPRPIPAFLFSGIPLPLDALPENPMYALGLPQPELLRRLDIHVRKLGIDVRWEHELTDFTRTDDGVRVNVRGPAESYDIDTTYLVGADGGRSFVRKRLGIDFPGVTLPTVSRLAHIALPDGIRSDDGGIDIPGAGHLSFGHNRFDRGAVTFGELEPGRPLLSTMEFDTDPAPDDVPMTLDELRASLHRVLGVDVPFEAPHGPGPHALRRVGKQNTRQAERYRDGNVFLLGDAAHVHSAMGGPGLNLGLQDAANLGWKLAAQVNGWAPEGLLDTYQSERYPAGERVMMQSLSQSALMAPGPELGALRTLFTELLRDTSAVERIAGVMSGADVRYDIGNDHPLAGHLFPDRTLDTGVRVTELLRPARGVLLDPTPDHRYGATAAAWHDRVDTVHAAHADTTARTEAMLIRPDGYVAWAADTGQEDSRLRAALGRWFGAPRKA</sequence>
<protein>
    <submittedName>
        <fullName evidence="5">FAD-dependent monooxygenase</fullName>
    </submittedName>
</protein>
<dbReference type="InterPro" id="IPR002938">
    <property type="entry name" value="FAD-bd"/>
</dbReference>
<keyword evidence="3" id="KW-0274">FAD</keyword>
<dbReference type="EMBL" id="BAABJM010000003">
    <property type="protein sequence ID" value="GAA5059589.1"/>
    <property type="molecule type" value="Genomic_DNA"/>
</dbReference>
<dbReference type="Gene3D" id="3.30.70.2450">
    <property type="match status" value="1"/>
</dbReference>